<dbReference type="InterPro" id="IPR011969">
    <property type="entry name" value="Clan_AA_Asp_peptidase_C"/>
</dbReference>
<feature type="domain" description="Peptidase A2" evidence="3">
    <location>
        <begin position="88"/>
        <end position="166"/>
    </location>
</feature>
<evidence type="ECO:0000313" key="5">
    <source>
        <dbReference type="Proteomes" id="UP000076609"/>
    </source>
</evidence>
<sequence length="188" mass="20248">MMLILPLSSLLARRPSAGVVVRSLFGWAVIVAILYVAFSNRERITELAGTMGEQLGVAEQSVEGDTVRIRQSVDGHFWAVAQLNGVERRMLIDSGATSTAISEATARAIGVTPRRVPPVILSTANGTIQAARGRIETVRIGSLETRDLPVVISPTFGELDVVGMNFLSRLGSWRVVRGTLVLEAEKPI</sequence>
<keyword evidence="5" id="KW-1185">Reference proteome</keyword>
<dbReference type="CDD" id="cd05483">
    <property type="entry name" value="retropepsin_like_bacteria"/>
    <property type="match status" value="1"/>
</dbReference>
<dbReference type="InterPro" id="IPR034122">
    <property type="entry name" value="Retropepsin-like_bacterial"/>
</dbReference>
<proteinExistence type="predicted"/>
<dbReference type="InterPro" id="IPR021109">
    <property type="entry name" value="Peptidase_aspartic_dom_sf"/>
</dbReference>
<dbReference type="NCBIfam" id="TIGR02281">
    <property type="entry name" value="clan_AA_DTGA"/>
    <property type="match status" value="1"/>
</dbReference>
<protein>
    <recommendedName>
        <fullName evidence="3">Peptidase A2 domain-containing protein</fullName>
    </recommendedName>
</protein>
<dbReference type="SUPFAM" id="SSF50630">
    <property type="entry name" value="Acid proteases"/>
    <property type="match status" value="1"/>
</dbReference>
<evidence type="ECO:0000256" key="1">
    <source>
        <dbReference type="ARBA" id="ARBA00022801"/>
    </source>
</evidence>
<dbReference type="Pfam" id="PF13975">
    <property type="entry name" value="gag-asp_proteas"/>
    <property type="match status" value="1"/>
</dbReference>
<feature type="transmembrane region" description="Helical" evidence="2">
    <location>
        <begin position="20"/>
        <end position="38"/>
    </location>
</feature>
<name>A0ABR5YH70_9SPHN</name>
<dbReference type="EMBL" id="LQQO01000001">
    <property type="protein sequence ID" value="KZE19012.1"/>
    <property type="molecule type" value="Genomic_DNA"/>
</dbReference>
<keyword evidence="1" id="KW-0378">Hydrolase</keyword>
<evidence type="ECO:0000259" key="3">
    <source>
        <dbReference type="PROSITE" id="PS50175"/>
    </source>
</evidence>
<evidence type="ECO:0000313" key="4">
    <source>
        <dbReference type="EMBL" id="KZE19012.1"/>
    </source>
</evidence>
<gene>
    <name evidence="4" type="ORF">AVT10_02625</name>
</gene>
<keyword evidence="2" id="KW-1133">Transmembrane helix</keyword>
<dbReference type="InterPro" id="IPR001995">
    <property type="entry name" value="Peptidase_A2_cat"/>
</dbReference>
<comment type="caution">
    <text evidence="4">The sequence shown here is derived from an EMBL/GenBank/DDBJ whole genome shotgun (WGS) entry which is preliminary data.</text>
</comment>
<dbReference type="PROSITE" id="PS50175">
    <property type="entry name" value="ASP_PROT_RETROV"/>
    <property type="match status" value="1"/>
</dbReference>
<dbReference type="Gene3D" id="2.40.70.10">
    <property type="entry name" value="Acid Proteases"/>
    <property type="match status" value="1"/>
</dbReference>
<accession>A0ABR5YH70</accession>
<keyword evidence="2" id="KW-0472">Membrane</keyword>
<reference evidence="5" key="1">
    <citation type="submission" date="2016-01" db="EMBL/GenBank/DDBJ databases">
        <title>Draft genome of Chromobacterium sp. F49.</title>
        <authorList>
            <person name="Hong K.W."/>
        </authorList>
    </citation>
    <scope>NUCLEOTIDE SEQUENCE [LARGE SCALE GENOMIC DNA]</scope>
    <source>
        <strain evidence="5">CN3</strain>
    </source>
</reference>
<evidence type="ECO:0000256" key="2">
    <source>
        <dbReference type="SAM" id="Phobius"/>
    </source>
</evidence>
<organism evidence="4 5">
    <name type="scientific">Sphingomonas hankookensis</name>
    <dbReference type="NCBI Taxonomy" id="563996"/>
    <lineage>
        <taxon>Bacteria</taxon>
        <taxon>Pseudomonadati</taxon>
        <taxon>Pseudomonadota</taxon>
        <taxon>Alphaproteobacteria</taxon>
        <taxon>Sphingomonadales</taxon>
        <taxon>Sphingomonadaceae</taxon>
        <taxon>Sphingomonas</taxon>
    </lineage>
</organism>
<keyword evidence="2" id="KW-0812">Transmembrane</keyword>
<dbReference type="Proteomes" id="UP000076609">
    <property type="component" value="Unassembled WGS sequence"/>
</dbReference>